<dbReference type="PANTHER" id="PTHR12300:SF161">
    <property type="entry name" value="RECEPTOR EXPRESSION-ENHANCING PROTEIN"/>
    <property type="match status" value="1"/>
</dbReference>
<dbReference type="Pfam" id="PF03134">
    <property type="entry name" value="TB2_DP1_HVA22"/>
    <property type="match status" value="1"/>
</dbReference>
<comment type="caution">
    <text evidence="6">Lacks conserved residue(s) required for the propagation of feature annotation.</text>
</comment>
<evidence type="ECO:0000256" key="4">
    <source>
        <dbReference type="ARBA" id="ARBA00022989"/>
    </source>
</evidence>
<dbReference type="InterPro" id="IPR004345">
    <property type="entry name" value="TB2_DP1_HVA22"/>
</dbReference>
<evidence type="ECO:0000256" key="3">
    <source>
        <dbReference type="ARBA" id="ARBA00022692"/>
    </source>
</evidence>
<comment type="subcellular location">
    <subcellularLocation>
        <location evidence="1 6">Membrane</location>
        <topology evidence="1 6">Multi-pass membrane protein</topology>
    </subcellularLocation>
</comment>
<sequence length="184" mass="20605">MAWFFPLLLRLASVGITLLYPAWGSINAIESSGTDDDTQWLVYWLCYAIFNMIENSLWIVFQWVPGYSLFRIAVFAWLALPQTKGATFVYEAVLAPIVSILRREISKNPSLDRTFNKEFAQGANSGTTSQARASKLQSALDNANSSFNRALEKINGLSDPSQKKKAERAFDKDVSRINNLAARS</sequence>
<keyword evidence="4 6" id="KW-1133">Transmembrane helix</keyword>
<evidence type="ECO:0000256" key="6">
    <source>
        <dbReference type="RuleBase" id="RU362006"/>
    </source>
</evidence>
<name>A0AAW1T002_9CHLO</name>
<dbReference type="PANTHER" id="PTHR12300">
    <property type="entry name" value="HVA22-LIKE PROTEINS"/>
    <property type="match status" value="1"/>
</dbReference>
<feature type="chain" id="PRO_5043632075" description="HVA22-like protein" evidence="7">
    <location>
        <begin position="25"/>
        <end position="184"/>
    </location>
</feature>
<dbReference type="AlphaFoldDB" id="A0AAW1T002"/>
<protein>
    <recommendedName>
        <fullName evidence="6">HVA22-like protein</fullName>
    </recommendedName>
</protein>
<comment type="caution">
    <text evidence="8">The sequence shown here is derived from an EMBL/GenBank/DDBJ whole genome shotgun (WGS) entry which is preliminary data.</text>
</comment>
<evidence type="ECO:0000256" key="2">
    <source>
        <dbReference type="ARBA" id="ARBA00008573"/>
    </source>
</evidence>
<comment type="similarity">
    <text evidence="2 6">Belongs to the DP1 family.</text>
</comment>
<evidence type="ECO:0000313" key="8">
    <source>
        <dbReference type="EMBL" id="KAK9862222.1"/>
    </source>
</evidence>
<organism evidence="8 9">
    <name type="scientific">Apatococcus fuscideae</name>
    <dbReference type="NCBI Taxonomy" id="2026836"/>
    <lineage>
        <taxon>Eukaryota</taxon>
        <taxon>Viridiplantae</taxon>
        <taxon>Chlorophyta</taxon>
        <taxon>core chlorophytes</taxon>
        <taxon>Trebouxiophyceae</taxon>
        <taxon>Chlorellales</taxon>
        <taxon>Chlorellaceae</taxon>
        <taxon>Apatococcus</taxon>
    </lineage>
</organism>
<evidence type="ECO:0000256" key="5">
    <source>
        <dbReference type="ARBA" id="ARBA00023136"/>
    </source>
</evidence>
<dbReference type="Proteomes" id="UP001485043">
    <property type="component" value="Unassembled WGS sequence"/>
</dbReference>
<feature type="transmembrane region" description="Helical" evidence="6">
    <location>
        <begin position="40"/>
        <end position="61"/>
    </location>
</feature>
<evidence type="ECO:0000313" key="9">
    <source>
        <dbReference type="Proteomes" id="UP001485043"/>
    </source>
</evidence>
<evidence type="ECO:0000256" key="1">
    <source>
        <dbReference type="ARBA" id="ARBA00004141"/>
    </source>
</evidence>
<gene>
    <name evidence="8" type="ORF">WJX84_011355</name>
</gene>
<keyword evidence="5 6" id="KW-0472">Membrane</keyword>
<keyword evidence="7" id="KW-0732">Signal</keyword>
<keyword evidence="3 6" id="KW-0812">Transmembrane</keyword>
<feature type="signal peptide" evidence="7">
    <location>
        <begin position="1"/>
        <end position="24"/>
    </location>
</feature>
<accession>A0AAW1T002</accession>
<evidence type="ECO:0000256" key="7">
    <source>
        <dbReference type="SAM" id="SignalP"/>
    </source>
</evidence>
<reference evidence="8 9" key="1">
    <citation type="journal article" date="2024" name="Nat. Commun.">
        <title>Phylogenomics reveals the evolutionary origins of lichenization in chlorophyte algae.</title>
        <authorList>
            <person name="Puginier C."/>
            <person name="Libourel C."/>
            <person name="Otte J."/>
            <person name="Skaloud P."/>
            <person name="Haon M."/>
            <person name="Grisel S."/>
            <person name="Petersen M."/>
            <person name="Berrin J.G."/>
            <person name="Delaux P.M."/>
            <person name="Dal Grande F."/>
            <person name="Keller J."/>
        </authorList>
    </citation>
    <scope>NUCLEOTIDE SEQUENCE [LARGE SCALE GENOMIC DNA]</scope>
    <source>
        <strain evidence="8 9">SAG 2523</strain>
    </source>
</reference>
<proteinExistence type="inferred from homology"/>
<keyword evidence="9" id="KW-1185">Reference proteome</keyword>
<dbReference type="EMBL" id="JALJOV010000637">
    <property type="protein sequence ID" value="KAK9862222.1"/>
    <property type="molecule type" value="Genomic_DNA"/>
</dbReference>
<dbReference type="GO" id="GO:0016020">
    <property type="term" value="C:membrane"/>
    <property type="evidence" value="ECO:0007669"/>
    <property type="project" value="UniProtKB-SubCell"/>
</dbReference>